<protein>
    <submittedName>
        <fullName evidence="4">Hydrogenase expression/formation protein HypE</fullName>
    </submittedName>
</protein>
<dbReference type="Proteomes" id="UP000030700">
    <property type="component" value="Unassembled WGS sequence"/>
</dbReference>
<dbReference type="HOGENOM" id="CLU_049733_0_0_0"/>
<comment type="similarity">
    <text evidence="1">Belongs to the HypE family.</text>
</comment>
<dbReference type="Gene3D" id="3.30.1330.10">
    <property type="entry name" value="PurM-like, N-terminal domain"/>
    <property type="match status" value="1"/>
</dbReference>
<dbReference type="AlphaFoldDB" id="A0A081BRI9"/>
<dbReference type="GO" id="GO:0051604">
    <property type="term" value="P:protein maturation"/>
    <property type="evidence" value="ECO:0007669"/>
    <property type="project" value="TreeGrafter"/>
</dbReference>
<sequence length="333" mass="35929">MSENKITLAHGSGGQLTHELIKHLFVRYFANPHLSRLTDAAVLSLPDLRVAMTTDSYVIRPLFFPGGNIGKLAVCGTVNDLAVMGAKPLYLTCGLIIEEQFDYETLEQIVASMAHTARDAGVKIVTGDTKVIERGNGDGLFINTAGIGVCEYQFPPAIEIGDKIVINGTLGDHEIAVLSARQNLGFDFEVASDCAPLADLIVHVLKAHSSVKFMRDPTRGGLAMVLNEIVEEQPFGIALDETEIPLKDAVRGICAVLGFDPLYLANEGKVVMVVNADDAPRLVDTMRAHPLGRDSRIIGEIVDAPQGMVYLRTTIGGKRIVDMPVGTQLPRIC</sequence>
<dbReference type="InterPro" id="IPR036676">
    <property type="entry name" value="PurM-like_C_sf"/>
</dbReference>
<feature type="domain" description="PurM-like N-terminal" evidence="2">
    <location>
        <begin position="39"/>
        <end position="149"/>
    </location>
</feature>
<dbReference type="STRING" id="1499966.U14_05297"/>
<evidence type="ECO:0000313" key="5">
    <source>
        <dbReference type="Proteomes" id="UP000030700"/>
    </source>
</evidence>
<dbReference type="NCBIfam" id="TIGR02124">
    <property type="entry name" value="hypE"/>
    <property type="match status" value="1"/>
</dbReference>
<evidence type="ECO:0000313" key="4">
    <source>
        <dbReference type="EMBL" id="GAK54020.1"/>
    </source>
</evidence>
<dbReference type="CDD" id="cd02197">
    <property type="entry name" value="HypE"/>
    <property type="match status" value="1"/>
</dbReference>
<dbReference type="SUPFAM" id="SSF56042">
    <property type="entry name" value="PurM C-terminal domain-like"/>
    <property type="match status" value="1"/>
</dbReference>
<dbReference type="InterPro" id="IPR010918">
    <property type="entry name" value="PurM-like_C_dom"/>
</dbReference>
<gene>
    <name evidence="4" type="ORF">U14_05297</name>
</gene>
<evidence type="ECO:0000259" key="3">
    <source>
        <dbReference type="Pfam" id="PF02769"/>
    </source>
</evidence>
<dbReference type="InterPro" id="IPR036921">
    <property type="entry name" value="PurM-like_N_sf"/>
</dbReference>
<dbReference type="SUPFAM" id="SSF55326">
    <property type="entry name" value="PurM N-terminal domain-like"/>
    <property type="match status" value="1"/>
</dbReference>
<dbReference type="PANTHER" id="PTHR30303">
    <property type="entry name" value="HYDROGENASE ISOENZYMES FORMATION PROTEIN HYPE"/>
    <property type="match status" value="1"/>
</dbReference>
<reference evidence="4" key="1">
    <citation type="journal article" date="2015" name="PeerJ">
        <title>First genomic representation of candidate bacterial phylum KSB3 points to enhanced environmental sensing as a trigger of wastewater bulking.</title>
        <authorList>
            <person name="Sekiguchi Y."/>
            <person name="Ohashi A."/>
            <person name="Parks D.H."/>
            <person name="Yamauchi T."/>
            <person name="Tyson G.W."/>
            <person name="Hugenholtz P."/>
        </authorList>
    </citation>
    <scope>NUCLEOTIDE SEQUENCE [LARGE SCALE GENOMIC DNA]</scope>
</reference>
<keyword evidence="5" id="KW-1185">Reference proteome</keyword>
<dbReference type="InterPro" id="IPR011854">
    <property type="entry name" value="HypE"/>
</dbReference>
<dbReference type="PIRSF" id="PIRSF005644">
    <property type="entry name" value="Hdrgns_mtr_HypE"/>
    <property type="match status" value="1"/>
</dbReference>
<feature type="domain" description="PurM-like C-terminal" evidence="3">
    <location>
        <begin position="160"/>
        <end position="308"/>
    </location>
</feature>
<evidence type="ECO:0000259" key="2">
    <source>
        <dbReference type="Pfam" id="PF00586"/>
    </source>
</evidence>
<organism evidence="4">
    <name type="scientific">Candidatus Moduliflexus flocculans</name>
    <dbReference type="NCBI Taxonomy" id="1499966"/>
    <lineage>
        <taxon>Bacteria</taxon>
        <taxon>Candidatus Moduliflexota</taxon>
        <taxon>Candidatus Moduliflexia</taxon>
        <taxon>Candidatus Moduliflexales</taxon>
        <taxon>Candidatus Moduliflexaceae</taxon>
    </lineage>
</organism>
<dbReference type="Pfam" id="PF02769">
    <property type="entry name" value="AIRS_C"/>
    <property type="match status" value="1"/>
</dbReference>
<accession>A0A081BRI9</accession>
<dbReference type="Gene3D" id="3.90.650.10">
    <property type="entry name" value="PurM-like C-terminal domain"/>
    <property type="match status" value="1"/>
</dbReference>
<evidence type="ECO:0000256" key="1">
    <source>
        <dbReference type="ARBA" id="ARBA00006243"/>
    </source>
</evidence>
<dbReference type="InterPro" id="IPR016188">
    <property type="entry name" value="PurM-like_N"/>
</dbReference>
<dbReference type="EMBL" id="DF820460">
    <property type="protein sequence ID" value="GAK54020.1"/>
    <property type="molecule type" value="Genomic_DNA"/>
</dbReference>
<name>A0A081BRI9_9BACT</name>
<proteinExistence type="inferred from homology"/>
<dbReference type="Pfam" id="PF00586">
    <property type="entry name" value="AIRS"/>
    <property type="match status" value="1"/>
</dbReference>
<dbReference type="PANTHER" id="PTHR30303:SF0">
    <property type="entry name" value="CARBAMOYL DEHYDRATASE HYPE"/>
    <property type="match status" value="1"/>
</dbReference>